<accession>F3KSI5</accession>
<keyword evidence="4" id="KW-1185">Reference proteome</keyword>
<evidence type="ECO:0000256" key="1">
    <source>
        <dbReference type="SAM" id="MobiDB-lite"/>
    </source>
</evidence>
<dbReference type="SUPFAM" id="SSF160719">
    <property type="entry name" value="gpW/gp25-like"/>
    <property type="match status" value="1"/>
</dbReference>
<protein>
    <recommendedName>
        <fullName evidence="2">IraD/Gp25-like domain-containing protein</fullName>
    </recommendedName>
</protein>
<evidence type="ECO:0000313" key="3">
    <source>
        <dbReference type="EMBL" id="EGI77262.1"/>
    </source>
</evidence>
<feature type="domain" description="IraD/Gp25-like" evidence="2">
    <location>
        <begin position="24"/>
        <end position="112"/>
    </location>
</feature>
<dbReference type="InterPro" id="IPR017737">
    <property type="entry name" value="TssE1-like"/>
</dbReference>
<evidence type="ECO:0000313" key="4">
    <source>
        <dbReference type="Proteomes" id="UP000016368"/>
    </source>
</evidence>
<sequence length="137" mass="15729">MQYLFERLNARVHTRAHLPDSREQLREAVRSQIQWLVGSRDWRAEQEMRGLLDIALPALPTLGKGGSQLKRYVERLKQLIQRHEPRLTQVQVELQATGQSLTPFTVVVSGQLAQDDSGQDVRFEYEPGPRDVRAARS</sequence>
<gene>
    <name evidence="3" type="ORF">HGR_07071</name>
</gene>
<name>F3KSI5_9BURK</name>
<proteinExistence type="predicted"/>
<dbReference type="AlphaFoldDB" id="F3KSI5"/>
<dbReference type="RefSeq" id="WP_006297449.1">
    <property type="nucleotide sequence ID" value="NZ_AEGR01000051.1"/>
</dbReference>
<dbReference type="NCBIfam" id="TIGR03357">
    <property type="entry name" value="VI_zyme"/>
    <property type="match status" value="1"/>
</dbReference>
<dbReference type="STRING" id="887062.HGR_07071"/>
<feature type="compositionally biased region" description="Basic and acidic residues" evidence="1">
    <location>
        <begin position="119"/>
        <end position="137"/>
    </location>
</feature>
<dbReference type="EMBL" id="AEGR01000051">
    <property type="protein sequence ID" value="EGI77262.1"/>
    <property type="molecule type" value="Genomic_DNA"/>
</dbReference>
<organism evidence="3 4">
    <name type="scientific">Hylemonella gracilis ATCC 19624</name>
    <dbReference type="NCBI Taxonomy" id="887062"/>
    <lineage>
        <taxon>Bacteria</taxon>
        <taxon>Pseudomonadati</taxon>
        <taxon>Pseudomonadota</taxon>
        <taxon>Betaproteobacteria</taxon>
        <taxon>Burkholderiales</taxon>
        <taxon>Comamonadaceae</taxon>
        <taxon>Hylemonella</taxon>
    </lineage>
</organism>
<comment type="caution">
    <text evidence="3">The sequence shown here is derived from an EMBL/GenBank/DDBJ whole genome shotgun (WGS) entry which is preliminary data.</text>
</comment>
<evidence type="ECO:0000259" key="2">
    <source>
        <dbReference type="Pfam" id="PF04965"/>
    </source>
</evidence>
<reference evidence="3 4" key="1">
    <citation type="journal article" date="2011" name="EMBO J.">
        <title>Structural diversity of bacterial flagellar motors.</title>
        <authorList>
            <person name="Chen S."/>
            <person name="Beeby M."/>
            <person name="Murphy G.E."/>
            <person name="Leadbetter J.R."/>
            <person name="Hendrixson D.R."/>
            <person name="Briegel A."/>
            <person name="Li Z."/>
            <person name="Shi J."/>
            <person name="Tocheva E.I."/>
            <person name="Muller A."/>
            <person name="Dobro M.J."/>
            <person name="Jensen G.J."/>
        </authorList>
    </citation>
    <scope>NUCLEOTIDE SEQUENCE [LARGE SCALE GENOMIC DNA]</scope>
    <source>
        <strain evidence="3 4">ATCC 19624</strain>
    </source>
</reference>
<dbReference type="Proteomes" id="UP000016368">
    <property type="component" value="Unassembled WGS sequence"/>
</dbReference>
<dbReference type="InterPro" id="IPR007048">
    <property type="entry name" value="IraD/Gp25-like"/>
</dbReference>
<dbReference type="Pfam" id="PF04965">
    <property type="entry name" value="GPW_gp25"/>
    <property type="match status" value="1"/>
</dbReference>
<dbReference type="OrthoDB" id="119583at2"/>
<feature type="region of interest" description="Disordered" evidence="1">
    <location>
        <begin position="118"/>
        <end position="137"/>
    </location>
</feature>